<sequence length="677" mass="76873">MDLAQIGPANSDTCKWCNRNISTAVFENAKLCTDCHEKANQAAQNPALCTRCSSILTENSAIQGLFSEYGLQHYVQDDLALHAERGCELCRTFLLQDPNTDPRRLQFVPLFLVGKRFKEIETRQISNLSSAGDINSFYFSSEADQFSLELSVSAYKDDPASKYISQRPPEIDLSSTDTNRQIRTWLDECMQSHSESLLDTELPHLPTRVLDVGTPGNEHVKLFQPPSAMREHYLTLSYCWGTQRFLTTTTGSINTHKQKLDFPTLPQTFQDAIITTRNLGFRYIWIDALCIIQDSNEDKAKEISRMGDIYNDSFLTIGVVAATRVADGFLKTKPQKAVMLPYQCPDGAMGSVRVVPQKVVDLWQESLYTRGWCLQENLLSRRLLLYTDTEVIWQCESAPMRRVNSTHVSYLYDLPKLRQSPFRRLPADVLRSAPENGDEHVDLGIEIERYNIWTSIVANYTRRRLTVGADRLPALDGIAQKFSQAWSDEYFAGHWKRQFIASLSWRRSRGASSEYFPPVLEYRAPSWSWASIDGPVEFDPEFNTSGKKDLNAKLLSVAFDLDVHSKNEDAAILEASLIPAAKVPHPNGLSGPGHLWYMDHDARITYLNEESLKDTWCMLLTEGRVGSGKLIRATALVLRPEPDRPETFYRAGLFRSDMKGISKLWADPRTRRQVKVV</sequence>
<dbReference type="AlphaFoldDB" id="A0A1L7XNC9"/>
<dbReference type="PANTHER" id="PTHR33112">
    <property type="entry name" value="DOMAIN PROTEIN, PUTATIVE-RELATED"/>
    <property type="match status" value="1"/>
</dbReference>
<keyword evidence="3" id="KW-1185">Reference proteome</keyword>
<organism evidence="2 3">
    <name type="scientific">Phialocephala subalpina</name>
    <dbReference type="NCBI Taxonomy" id="576137"/>
    <lineage>
        <taxon>Eukaryota</taxon>
        <taxon>Fungi</taxon>
        <taxon>Dikarya</taxon>
        <taxon>Ascomycota</taxon>
        <taxon>Pezizomycotina</taxon>
        <taxon>Leotiomycetes</taxon>
        <taxon>Helotiales</taxon>
        <taxon>Mollisiaceae</taxon>
        <taxon>Phialocephala</taxon>
        <taxon>Phialocephala fortinii species complex</taxon>
    </lineage>
</organism>
<dbReference type="PANTHER" id="PTHR33112:SF16">
    <property type="entry name" value="HETEROKARYON INCOMPATIBILITY DOMAIN-CONTAINING PROTEIN"/>
    <property type="match status" value="1"/>
</dbReference>
<dbReference type="EMBL" id="FJOG01000038">
    <property type="protein sequence ID" value="CZR66545.1"/>
    <property type="molecule type" value="Genomic_DNA"/>
</dbReference>
<evidence type="ECO:0000259" key="1">
    <source>
        <dbReference type="Pfam" id="PF06985"/>
    </source>
</evidence>
<evidence type="ECO:0000313" key="3">
    <source>
        <dbReference type="Proteomes" id="UP000184330"/>
    </source>
</evidence>
<evidence type="ECO:0000313" key="2">
    <source>
        <dbReference type="EMBL" id="CZR66545.1"/>
    </source>
</evidence>
<accession>A0A1L7XNC9</accession>
<name>A0A1L7XNC9_9HELO</name>
<reference evidence="2 3" key="1">
    <citation type="submission" date="2016-03" db="EMBL/GenBank/DDBJ databases">
        <authorList>
            <person name="Ploux O."/>
        </authorList>
    </citation>
    <scope>NUCLEOTIDE SEQUENCE [LARGE SCALE GENOMIC DNA]</scope>
    <source>
        <strain evidence="2 3">UAMH 11012</strain>
    </source>
</reference>
<proteinExistence type="predicted"/>
<gene>
    <name evidence="2" type="ORF">PAC_16446</name>
</gene>
<dbReference type="InterPro" id="IPR010730">
    <property type="entry name" value="HET"/>
</dbReference>
<dbReference type="OrthoDB" id="5125733at2759"/>
<dbReference type="Pfam" id="PF06985">
    <property type="entry name" value="HET"/>
    <property type="match status" value="1"/>
</dbReference>
<protein>
    <recommendedName>
        <fullName evidence="1">Heterokaryon incompatibility domain-containing protein</fullName>
    </recommendedName>
</protein>
<dbReference type="STRING" id="576137.A0A1L7XNC9"/>
<dbReference type="Proteomes" id="UP000184330">
    <property type="component" value="Unassembled WGS sequence"/>
</dbReference>
<feature type="domain" description="Heterokaryon incompatibility" evidence="1">
    <location>
        <begin position="233"/>
        <end position="376"/>
    </location>
</feature>